<evidence type="ECO:0000259" key="6">
    <source>
        <dbReference type="PROSITE" id="PS50801"/>
    </source>
</evidence>
<sequence length="566" mass="59104">MAIPAPDASQRETSPGPSVLTQVLAGITVSLAMVPESLAFTFVAGVSPIVGLHAAALMGLCTAVLGAQPGVISGAAGATAVVFAPLVASHGPEYLFAAVALAGAIQAVAGALRLGKFIRLVPQPCMIGFVNGLAIVIGSAQINSFAGLADAALYTQVALTALTMALIKLIPNLSFVPKQIPAPLLAIASVGTLVQVTGIATKTVGDVAAVAGSLPAFHIPKVPVTFETWATIFPFATSVAAVGLIETLLTQQLVDDVTERRTSTHKECIAQGAANLVNGFFGAMGGCAMIGQSMINVQAGGRTRVSGLTCAMAIASYVTFGAGFIERVPIAALAGTMLCLVLDIFDWTSFARIRKIPKTDATVLVMVTGVTVVTNLAVAVFAGVVLSALGYAYKSSQRIEARRTSVPIKTDSIEHRTVYEISGPLFFGSVGSFLEQLDPRMEGNDRVVLDFASSKVWDSSALVAIDDVADKFRNCGKVVTLRHLSPDCAALLRKAGDLVEVNLEEDPEYPVAADYDDEELETLTDHAAHGTHVSLEDWERSALQRQYTTPAGFRVLVDKVEDGPAI</sequence>
<dbReference type="PROSITE" id="PS50801">
    <property type="entry name" value="STAS"/>
    <property type="match status" value="1"/>
</dbReference>
<dbReference type="GO" id="GO:0016020">
    <property type="term" value="C:membrane"/>
    <property type="evidence" value="ECO:0007669"/>
    <property type="project" value="UniProtKB-SubCell"/>
</dbReference>
<evidence type="ECO:0000313" key="7">
    <source>
        <dbReference type="EMBL" id="CAD8583675.1"/>
    </source>
</evidence>
<dbReference type="InterPro" id="IPR052706">
    <property type="entry name" value="Membrane-Transporter-like"/>
</dbReference>
<dbReference type="Pfam" id="PF01740">
    <property type="entry name" value="STAS"/>
    <property type="match status" value="1"/>
</dbReference>
<dbReference type="EMBL" id="HBEV01005453">
    <property type="protein sequence ID" value="CAD8583675.1"/>
    <property type="molecule type" value="Transcribed_RNA"/>
</dbReference>
<feature type="transmembrane region" description="Helical" evidence="5">
    <location>
        <begin position="305"/>
        <end position="325"/>
    </location>
</feature>
<feature type="transmembrane region" description="Helical" evidence="5">
    <location>
        <begin position="363"/>
        <end position="393"/>
    </location>
</feature>
<feature type="transmembrane region" description="Helical" evidence="5">
    <location>
        <begin position="70"/>
        <end position="88"/>
    </location>
</feature>
<proteinExistence type="predicted"/>
<evidence type="ECO:0000256" key="5">
    <source>
        <dbReference type="SAM" id="Phobius"/>
    </source>
</evidence>
<feature type="transmembrane region" description="Helical" evidence="5">
    <location>
        <begin position="151"/>
        <end position="170"/>
    </location>
</feature>
<evidence type="ECO:0000256" key="3">
    <source>
        <dbReference type="ARBA" id="ARBA00022989"/>
    </source>
</evidence>
<organism evidence="7">
    <name type="scientific">Micromonas pusilla</name>
    <name type="common">Picoplanktonic green alga</name>
    <name type="synonym">Chromulina pusilla</name>
    <dbReference type="NCBI Taxonomy" id="38833"/>
    <lineage>
        <taxon>Eukaryota</taxon>
        <taxon>Viridiplantae</taxon>
        <taxon>Chlorophyta</taxon>
        <taxon>Mamiellophyceae</taxon>
        <taxon>Mamiellales</taxon>
        <taxon>Mamiellaceae</taxon>
        <taxon>Micromonas</taxon>
    </lineage>
</organism>
<keyword evidence="4 5" id="KW-0472">Membrane</keyword>
<dbReference type="Gene3D" id="3.30.750.24">
    <property type="entry name" value="STAS domain"/>
    <property type="match status" value="1"/>
</dbReference>
<accession>A0A7S0KJG7</accession>
<gene>
    <name evidence="7" type="ORF">MSP1404_LOCUS4162</name>
</gene>
<dbReference type="Pfam" id="PF00916">
    <property type="entry name" value="Sulfate_transp"/>
    <property type="match status" value="1"/>
</dbReference>
<feature type="domain" description="STAS" evidence="6">
    <location>
        <begin position="406"/>
        <end position="496"/>
    </location>
</feature>
<dbReference type="PANTHER" id="PTHR43310:SF1">
    <property type="entry name" value="SULFATE TRANSPORTER YBAR-RELATED"/>
    <property type="match status" value="1"/>
</dbReference>
<reference evidence="7" key="1">
    <citation type="submission" date="2021-01" db="EMBL/GenBank/DDBJ databases">
        <authorList>
            <person name="Corre E."/>
            <person name="Pelletier E."/>
            <person name="Niang G."/>
            <person name="Scheremetjew M."/>
            <person name="Finn R."/>
            <person name="Kale V."/>
            <person name="Holt S."/>
            <person name="Cochrane G."/>
            <person name="Meng A."/>
            <person name="Brown T."/>
            <person name="Cohen L."/>
        </authorList>
    </citation>
    <scope>NUCLEOTIDE SEQUENCE</scope>
    <source>
        <strain evidence="7">CCMP494</strain>
    </source>
</reference>
<feature type="transmembrane region" description="Helical" evidence="5">
    <location>
        <begin position="38"/>
        <end position="58"/>
    </location>
</feature>
<dbReference type="SUPFAM" id="SSF52091">
    <property type="entry name" value="SpoIIaa-like"/>
    <property type="match status" value="1"/>
</dbReference>
<dbReference type="AlphaFoldDB" id="A0A7S0KJG7"/>
<feature type="transmembrane region" description="Helical" evidence="5">
    <location>
        <begin position="94"/>
        <end position="114"/>
    </location>
</feature>
<dbReference type="CDD" id="cd07042">
    <property type="entry name" value="STAS_SulP_like_sulfate_transporter"/>
    <property type="match status" value="1"/>
</dbReference>
<evidence type="ECO:0000256" key="1">
    <source>
        <dbReference type="ARBA" id="ARBA00004141"/>
    </source>
</evidence>
<name>A0A7S0KJG7_MICPS</name>
<keyword evidence="3 5" id="KW-1133">Transmembrane helix</keyword>
<dbReference type="InterPro" id="IPR011547">
    <property type="entry name" value="SLC26A/SulP_dom"/>
</dbReference>
<dbReference type="InterPro" id="IPR002645">
    <property type="entry name" value="STAS_dom"/>
</dbReference>
<dbReference type="InterPro" id="IPR036513">
    <property type="entry name" value="STAS_dom_sf"/>
</dbReference>
<comment type="subcellular location">
    <subcellularLocation>
        <location evidence="1">Membrane</location>
        <topology evidence="1">Multi-pass membrane protein</topology>
    </subcellularLocation>
</comment>
<protein>
    <recommendedName>
        <fullName evidence="6">STAS domain-containing protein</fullName>
    </recommendedName>
</protein>
<evidence type="ECO:0000256" key="2">
    <source>
        <dbReference type="ARBA" id="ARBA00022692"/>
    </source>
</evidence>
<dbReference type="PANTHER" id="PTHR43310">
    <property type="entry name" value="SULFATE TRANSPORTER YBAR-RELATED"/>
    <property type="match status" value="1"/>
</dbReference>
<evidence type="ECO:0000256" key="4">
    <source>
        <dbReference type="ARBA" id="ARBA00023136"/>
    </source>
</evidence>
<keyword evidence="2 5" id="KW-0812">Transmembrane</keyword>
<feature type="transmembrane region" description="Helical" evidence="5">
    <location>
        <begin position="331"/>
        <end position="351"/>
    </location>
</feature>
<feature type="transmembrane region" description="Helical" evidence="5">
    <location>
        <begin position="126"/>
        <end position="145"/>
    </location>
</feature>